<dbReference type="EMBL" id="BARS01022844">
    <property type="protein sequence ID" value="GAG04659.1"/>
    <property type="molecule type" value="Genomic_DNA"/>
</dbReference>
<evidence type="ECO:0000313" key="2">
    <source>
        <dbReference type="EMBL" id="GAG04659.1"/>
    </source>
</evidence>
<proteinExistence type="predicted"/>
<dbReference type="InterPro" id="IPR013022">
    <property type="entry name" value="Xyl_isomerase-like_TIM-brl"/>
</dbReference>
<comment type="caution">
    <text evidence="2">The sequence shown here is derived from an EMBL/GenBank/DDBJ whole genome shotgun (WGS) entry which is preliminary data.</text>
</comment>
<feature type="non-terminal residue" evidence="2">
    <location>
        <position position="1"/>
    </location>
</feature>
<evidence type="ECO:0000259" key="1">
    <source>
        <dbReference type="Pfam" id="PF01261"/>
    </source>
</evidence>
<dbReference type="PANTHER" id="PTHR12110">
    <property type="entry name" value="HYDROXYPYRUVATE ISOMERASE"/>
    <property type="match status" value="1"/>
</dbReference>
<sequence length="162" mass="18086">DTWKQCAREAADVGVRVVWEFEPGFAFNKPSDIFRVLDEVGHDNFMILFDTCHANMVAKYGARQVGDKETLPGGAKDLAARLKGKIGRVHLIDSDGTLHNNETSTHPPFGKGELDFDAIMPVIVDAGCLDDWWTIDLCFWPDAWQATEQCKKAVDELAEKYG</sequence>
<dbReference type="SUPFAM" id="SSF51658">
    <property type="entry name" value="Xylose isomerase-like"/>
    <property type="match status" value="1"/>
</dbReference>
<dbReference type="InterPro" id="IPR036237">
    <property type="entry name" value="Xyl_isomerase-like_sf"/>
</dbReference>
<accession>X0UFY8</accession>
<reference evidence="2" key="1">
    <citation type="journal article" date="2014" name="Front. Microbiol.">
        <title>High frequency of phylogenetically diverse reductive dehalogenase-homologous genes in deep subseafloor sedimentary metagenomes.</title>
        <authorList>
            <person name="Kawai M."/>
            <person name="Futagami T."/>
            <person name="Toyoda A."/>
            <person name="Takaki Y."/>
            <person name="Nishi S."/>
            <person name="Hori S."/>
            <person name="Arai W."/>
            <person name="Tsubouchi T."/>
            <person name="Morono Y."/>
            <person name="Uchiyama I."/>
            <person name="Ito T."/>
            <person name="Fujiyama A."/>
            <person name="Inagaki F."/>
            <person name="Takami H."/>
        </authorList>
    </citation>
    <scope>NUCLEOTIDE SEQUENCE</scope>
    <source>
        <strain evidence="2">Expedition CK06-06</strain>
    </source>
</reference>
<dbReference type="InterPro" id="IPR050312">
    <property type="entry name" value="IolE/XylAMocC-like"/>
</dbReference>
<feature type="domain" description="Xylose isomerase-like TIM barrel" evidence="1">
    <location>
        <begin position="2"/>
        <end position="142"/>
    </location>
</feature>
<protein>
    <recommendedName>
        <fullName evidence="1">Xylose isomerase-like TIM barrel domain-containing protein</fullName>
    </recommendedName>
</protein>
<dbReference type="AlphaFoldDB" id="X0UFY8"/>
<organism evidence="2">
    <name type="scientific">marine sediment metagenome</name>
    <dbReference type="NCBI Taxonomy" id="412755"/>
    <lineage>
        <taxon>unclassified sequences</taxon>
        <taxon>metagenomes</taxon>
        <taxon>ecological metagenomes</taxon>
    </lineage>
</organism>
<name>X0UFY8_9ZZZZ</name>
<dbReference type="Pfam" id="PF01261">
    <property type="entry name" value="AP_endonuc_2"/>
    <property type="match status" value="1"/>
</dbReference>
<dbReference type="Gene3D" id="3.20.20.150">
    <property type="entry name" value="Divalent-metal-dependent TIM barrel enzymes"/>
    <property type="match status" value="1"/>
</dbReference>
<dbReference type="PANTHER" id="PTHR12110:SF21">
    <property type="entry name" value="XYLOSE ISOMERASE-LIKE TIM BARREL DOMAIN-CONTAINING PROTEIN"/>
    <property type="match status" value="1"/>
</dbReference>
<gene>
    <name evidence="2" type="ORF">S01H1_36458</name>
</gene>